<dbReference type="GO" id="GO:0000166">
    <property type="term" value="F:nucleotide binding"/>
    <property type="evidence" value="ECO:0007669"/>
    <property type="project" value="InterPro"/>
</dbReference>
<comment type="caution">
    <text evidence="4">The sequence shown here is derived from an EMBL/GenBank/DDBJ whole genome shotgun (WGS) entry which is preliminary data.</text>
</comment>
<dbReference type="Gene3D" id="3.30.360.10">
    <property type="entry name" value="Dihydrodipicolinate Reductase, domain 2"/>
    <property type="match status" value="1"/>
</dbReference>
<name>A0A9D1SP11_9FIRM</name>
<dbReference type="PANTHER" id="PTHR43377">
    <property type="entry name" value="BILIVERDIN REDUCTASE A"/>
    <property type="match status" value="1"/>
</dbReference>
<dbReference type="Pfam" id="PF01408">
    <property type="entry name" value="GFO_IDH_MocA"/>
    <property type="match status" value="1"/>
</dbReference>
<dbReference type="InterPro" id="IPR051450">
    <property type="entry name" value="Gfo/Idh/MocA_Oxidoreductases"/>
</dbReference>
<evidence type="ECO:0000259" key="3">
    <source>
        <dbReference type="Pfam" id="PF02894"/>
    </source>
</evidence>
<dbReference type="Gene3D" id="3.40.50.720">
    <property type="entry name" value="NAD(P)-binding Rossmann-like Domain"/>
    <property type="match status" value="1"/>
</dbReference>
<dbReference type="AlphaFoldDB" id="A0A9D1SP11"/>
<dbReference type="Proteomes" id="UP000824125">
    <property type="component" value="Unassembled WGS sequence"/>
</dbReference>
<comment type="similarity">
    <text evidence="1">Belongs to the Gfo/Idh/MocA family.</text>
</comment>
<evidence type="ECO:0000256" key="1">
    <source>
        <dbReference type="ARBA" id="ARBA00010928"/>
    </source>
</evidence>
<dbReference type="SUPFAM" id="SSF55347">
    <property type="entry name" value="Glyceraldehyde-3-phosphate dehydrogenase-like, C-terminal domain"/>
    <property type="match status" value="1"/>
</dbReference>
<evidence type="ECO:0000259" key="2">
    <source>
        <dbReference type="Pfam" id="PF01408"/>
    </source>
</evidence>
<feature type="domain" description="Gfo/Idh/MocA-like oxidoreductase N-terminal" evidence="2">
    <location>
        <begin position="9"/>
        <end position="127"/>
    </location>
</feature>
<evidence type="ECO:0000313" key="5">
    <source>
        <dbReference type="Proteomes" id="UP000824125"/>
    </source>
</evidence>
<dbReference type="InterPro" id="IPR004104">
    <property type="entry name" value="Gfo/Idh/MocA-like_OxRdtase_C"/>
</dbReference>
<sequence>MERKPVSAIIVGAGHRAFVYSQLALTDPDKLQIVGVADPDPIRRKKAMEMFRFPAENCFETAQELAKAPKFADAIINGTMDEQHLETALPLLDAGYDMLLEKPFAVNEEEMNQIVASAKKNHAKVMICHVLRYTPFYYGIKERVVRGDIGDIINIQTSEHVSYHHLSTSYIRGKWANSDKCHTSMLLAKCCHDIDIMMWMMSDTKPTAVCSFGSKFQFKPENAPKEAGTRCMVDCPLVDTCRYSAKRLYIDHPDRWSFYVWSALEDKETPTIEDKIGLLKGDSPYARCIYKCDNNVVDHQSVLVNFASGATGTHNMVGGSSAPLRRIHIIGTKGEIYGNFEESKFYVSTIDPSPGKECRVEEVDLNVHGDMVGAYGGHGGGDERLAADFVNFVRGEDTSLACTSIFDSVAGHLCVYLADRSRENGGMPQKVEL</sequence>
<accession>A0A9D1SP11</accession>
<protein>
    <submittedName>
        <fullName evidence="4">Gfo/Idh/MocA family oxidoreductase</fullName>
    </submittedName>
</protein>
<organism evidence="4 5">
    <name type="scientific">Candidatus Scybalenecus merdavium</name>
    <dbReference type="NCBI Taxonomy" id="2840939"/>
    <lineage>
        <taxon>Bacteria</taxon>
        <taxon>Bacillati</taxon>
        <taxon>Bacillota</taxon>
        <taxon>Clostridia</taxon>
        <taxon>Eubacteriales</taxon>
        <taxon>Oscillospiraceae</taxon>
        <taxon>Oscillospiraceae incertae sedis</taxon>
        <taxon>Candidatus Scybalenecus</taxon>
    </lineage>
</organism>
<dbReference type="SUPFAM" id="SSF51735">
    <property type="entry name" value="NAD(P)-binding Rossmann-fold domains"/>
    <property type="match status" value="1"/>
</dbReference>
<dbReference type="InterPro" id="IPR000683">
    <property type="entry name" value="Gfo/Idh/MocA-like_OxRdtase_N"/>
</dbReference>
<feature type="domain" description="Gfo/Idh/MocA-like oxidoreductase C-terminal" evidence="3">
    <location>
        <begin position="141"/>
        <end position="398"/>
    </location>
</feature>
<reference evidence="4" key="1">
    <citation type="submission" date="2020-10" db="EMBL/GenBank/DDBJ databases">
        <authorList>
            <person name="Gilroy R."/>
        </authorList>
    </citation>
    <scope>NUCLEOTIDE SEQUENCE</scope>
    <source>
        <strain evidence="4">CHK176-6737</strain>
    </source>
</reference>
<dbReference type="EMBL" id="DVNM01000020">
    <property type="protein sequence ID" value="HIU69096.1"/>
    <property type="molecule type" value="Genomic_DNA"/>
</dbReference>
<dbReference type="PANTHER" id="PTHR43377:SF2">
    <property type="entry name" value="BINDING ROSSMANN FOLD OXIDOREDUCTASE, PUTATIVE (AFU_ORTHOLOGUE AFUA_4G00560)-RELATED"/>
    <property type="match status" value="1"/>
</dbReference>
<dbReference type="InterPro" id="IPR036291">
    <property type="entry name" value="NAD(P)-bd_dom_sf"/>
</dbReference>
<proteinExistence type="inferred from homology"/>
<dbReference type="Pfam" id="PF02894">
    <property type="entry name" value="GFO_IDH_MocA_C"/>
    <property type="match status" value="1"/>
</dbReference>
<reference evidence="4" key="2">
    <citation type="journal article" date="2021" name="PeerJ">
        <title>Extensive microbial diversity within the chicken gut microbiome revealed by metagenomics and culture.</title>
        <authorList>
            <person name="Gilroy R."/>
            <person name="Ravi A."/>
            <person name="Getino M."/>
            <person name="Pursley I."/>
            <person name="Horton D.L."/>
            <person name="Alikhan N.F."/>
            <person name="Baker D."/>
            <person name="Gharbi K."/>
            <person name="Hall N."/>
            <person name="Watson M."/>
            <person name="Adriaenssens E.M."/>
            <person name="Foster-Nyarko E."/>
            <person name="Jarju S."/>
            <person name="Secka A."/>
            <person name="Antonio M."/>
            <person name="Oren A."/>
            <person name="Chaudhuri R.R."/>
            <person name="La Ragione R."/>
            <person name="Hildebrand F."/>
            <person name="Pallen M.J."/>
        </authorList>
    </citation>
    <scope>NUCLEOTIDE SEQUENCE</scope>
    <source>
        <strain evidence="4">CHK176-6737</strain>
    </source>
</reference>
<gene>
    <name evidence="4" type="ORF">IAD23_03985</name>
</gene>
<evidence type="ECO:0000313" key="4">
    <source>
        <dbReference type="EMBL" id="HIU69096.1"/>
    </source>
</evidence>